<dbReference type="PANTHER" id="PTHR39337">
    <property type="entry name" value="BLR5642 PROTEIN"/>
    <property type="match status" value="1"/>
</dbReference>
<keyword evidence="2" id="KW-1185">Reference proteome</keyword>
<sequence length="180" mass="21138">MNLRYFTIGHSNRQWDEFMRLLEDNKIASIADVRRYPGSRVCPQFNKENMIRELLIKSIEYRHIEKLGGRRKQSDKTSVYDNSGWQNKSFKFYKDYVVTSSFKEGIKELLLLLANCDGFLAVMCSEAVPWRCHRRLIADYLIMIEGISVYNIIGNSKRFKPHKVTSFALRQSDDLVVFPN</sequence>
<dbReference type="EMBL" id="CP012850">
    <property type="protein sequence ID" value="ALI35507.1"/>
    <property type="molecule type" value="Genomic_DNA"/>
</dbReference>
<protein>
    <recommendedName>
        <fullName evidence="3">DUF488 domain-containing protein</fullName>
    </recommendedName>
</protein>
<accession>A0A654LWW9</accession>
<name>A0A654LWW9_9ARCH</name>
<dbReference type="InterPro" id="IPR007438">
    <property type="entry name" value="DUF488"/>
</dbReference>
<dbReference type="KEGG" id="taa:NMY3_01303"/>
<organism evidence="1 2">
    <name type="scientific">Candidatus Nitrosocosmicus oleophilus</name>
    <dbReference type="NCBI Taxonomy" id="1353260"/>
    <lineage>
        <taxon>Archaea</taxon>
        <taxon>Nitrososphaerota</taxon>
        <taxon>Nitrososphaeria</taxon>
        <taxon>Nitrososphaerales</taxon>
        <taxon>Nitrososphaeraceae</taxon>
        <taxon>Candidatus Nitrosocosmicus</taxon>
    </lineage>
</organism>
<evidence type="ECO:0000313" key="2">
    <source>
        <dbReference type="Proteomes" id="UP000058925"/>
    </source>
</evidence>
<dbReference type="Pfam" id="PF04343">
    <property type="entry name" value="DUF488"/>
    <property type="match status" value="1"/>
</dbReference>
<dbReference type="PIRSF" id="PIRSF024492">
    <property type="entry name" value="UCP024492"/>
    <property type="match status" value="1"/>
</dbReference>
<dbReference type="Proteomes" id="UP000058925">
    <property type="component" value="Chromosome"/>
</dbReference>
<evidence type="ECO:0000313" key="1">
    <source>
        <dbReference type="EMBL" id="ALI35507.1"/>
    </source>
</evidence>
<gene>
    <name evidence="1" type="ORF">NMY3_01303</name>
</gene>
<proteinExistence type="predicted"/>
<reference evidence="2" key="1">
    <citation type="submission" date="2015-10" db="EMBL/GenBank/DDBJ databases">
        <title>Niche specialization of a soil ammonia-oxidizing archaeon, Candidatus Nitrosocosmicus oleophilus.</title>
        <authorList>
            <person name="Jung M.-Y."/>
            <person name="Rhee S.-K."/>
        </authorList>
    </citation>
    <scope>NUCLEOTIDE SEQUENCE [LARGE SCALE GENOMIC DNA]</scope>
    <source>
        <strain evidence="2">MY3</strain>
    </source>
</reference>
<dbReference type="AlphaFoldDB" id="A0A654LWW9"/>
<dbReference type="InterPro" id="IPR014519">
    <property type="entry name" value="UCP024492"/>
</dbReference>
<evidence type="ECO:0008006" key="3">
    <source>
        <dbReference type="Google" id="ProtNLM"/>
    </source>
</evidence>
<dbReference type="PANTHER" id="PTHR39337:SF1">
    <property type="entry name" value="BLR5642 PROTEIN"/>
    <property type="match status" value="1"/>
</dbReference>